<dbReference type="Gene3D" id="1.10.340.70">
    <property type="match status" value="1"/>
</dbReference>
<dbReference type="GO" id="GO:0003676">
    <property type="term" value="F:nucleic acid binding"/>
    <property type="evidence" value="ECO:0007669"/>
    <property type="project" value="InterPro"/>
</dbReference>
<keyword evidence="4" id="KW-0255">Endonuclease</keyword>
<dbReference type="Gene3D" id="3.10.10.10">
    <property type="entry name" value="HIV Type 1 Reverse Transcriptase, subunit A, domain 1"/>
    <property type="match status" value="1"/>
</dbReference>
<dbReference type="Pfam" id="PF17921">
    <property type="entry name" value="Integrase_H2C2"/>
    <property type="match status" value="1"/>
</dbReference>
<dbReference type="Gene3D" id="3.30.70.270">
    <property type="match status" value="1"/>
</dbReference>
<evidence type="ECO:0000256" key="4">
    <source>
        <dbReference type="ARBA" id="ARBA00022759"/>
    </source>
</evidence>
<feature type="compositionally biased region" description="Acidic residues" evidence="6">
    <location>
        <begin position="2183"/>
        <end position="2193"/>
    </location>
</feature>
<sequence length="2293" mass="262049">MGCDTHHLSLGNTAFGRDSPDLDSPAIKSVEVVDRGSTGLAKPYNLRELLQDSMRFDCLINLHLRCLIRDQFFSQSCKDCCSPVVTTGRGRLFKVLRTAGDGISCYCSLFVYAYILTRGLERCFIIWRGALKSPFEPTHVVNGKTFLKNFSEWTQDENQRAQYDVQARNDVLKFTHEGIEEVKRARKNSLIQEYELFRMKYIKDLLHSQPPDGSRKKRRKAMKMELKRGQKGIKKGENPKPSKKLPEDNHRLSPGRRPFVAWVGKLAPKRHMSPDSRLGKLLETLERDLTWIGPCFCSDLILLDRAAIWDTLAIQGNLNQWWGSHSSINKNQYEQDGGLFPSPPQADITTRLEETLQLTIIQKSIPPKLKDPGSFTIPCTIGNISVGKALIDLGASINLMPLSMFEKIEGLELKPTRMTLQLADRSLKYPYGVVEDVLVKVDKFLFPVDFVIMELEEDVNVPLILGRPFMKTSRVLIDVENGKLKVRVQDEEVNFDVFQAMSHPKDNKGCFHLKTLDKLCMIQKKEVCDIPSLEETFDDNYEEVTGEDNKKKIKGRKPELKMLPPHLKYVFLEEEGNKPVIISNSLSPSEEEKLIEVLKANKGAIGWSISDLKSISPTYCMHKIFMEDNYKPVAQPQRRLYPTMKEEVRKEVLKLLEAGIIYPISDSSWVSPVQVIPKKGGMTVVYNEKNEFIPTRTVTGWRMCIDYRKLNNATRKDHFPLPFMDQMLERLASQDFYYFLDGYSGYNQIVAIFAYLMEKCIEVFVDDFSEKCHFMDTEGIVLGHKISSKGIEVDRAKVEVIEKLPPPTNVKGIRSFLGHAGFYRRFMKDFSKIEKPMSNLLVKDVPFVMNKECLKAFEILKERLISAPIIVAPDWNQNFVLICDASNYAIGAILGQRKKKEFDVEIRDKKGSENVIADHLSRLVNDEVTCKETDIWESFSYETLTYIQQRSWFADMANFKAAGVIPEDLTWQQRKFFLHDAKQFEWDDPYLFKIKADNLLRCCVTKEEVERILWHCHDSPYGGYFSGERTAAKVLQSGFYWPTLFKDAHNHAMNCDKCQRTGTISRRHEMPLQGILEVEIFYCWGIDFMGPFPPSFKNEYILVAIDYVSKSVEALACPKSDANTVIKFLKRQIFSRFGTPRVLISDGGSHFCNHQLAKVLKHYGVKHKVRKYRQAEVSNREIKRILEKTVTTSRKDWYQRLDDALRAYRTAMKTSIGLSPFQMVYGKACHLPVEMEHRALWALKFLNFDPGDTAEKRRRQIVELEEMRLHAYESSKNYKEKVTYYHDKKLLKRVFIPGQQVLLFNSQLKLFQGKLKSRWSGPFLVKEVLSHGAVELTDPAAQDPQKSWIVNGQRLKHYLGAYWVKLVTLKKCLLGGNPFGVARWQPTSLSKVLIKVQVWGCQEVSNQKGKSRKRQKKRKVRKERLKEENSSLQGKIEVIKEEEVKIHEDKSQKGPGEHQATGAKNCEKTIIARRPGDGRSYPGQGKLAPKHHMSPYSRLGELPVTLEPRDVGINRCRNRKITTGRRSKKGNDFEKLVLESRLRVGKVLAPHNACPKAASSSFLCRNKMGLNPYGRGCEWELACGDRRRRDDPADRPKVSPHSCSTTLEPKVSCEREIVEACPCQGCMPLPPPLTSIVGNCDLRHRRRGRNPFLFRCPSREGKATLPFCTAPHRRPPQWFPTLVLFFAQLLRLTPPHLRRVAAADEPATPSSLFSMRAQPFSVNTTPNLCLGFPLCSVAAIKPPPILQLEAKLRTTVDKAAEFIALAWEKGNEGMFCLRCCLIFFPWLLIRIMMENEDGEYGLSMMIENGAQNDVMIFDGDEDNVMIVVEVVCSCGWACSVWFSGGVRVCVDELSGWSFGSEGMSFSVVCDEGVSRRQNSVSEKWCSYGVKDALVDDSQWLMGMNGVWEMMGGSWDGVVCDGEYGCSDGLCVIVRPRRKMYEVNLLMCENGVCGESVSVRGDMKMVCMMIVEVDDGLRIGVCVREEAILLCPLSTPSTLPRQTAESPLGYDTWSYHFILLVRLGTLADLPQQQPQVTATSESRDLTSMNMPTFFGKLREHELELGRLKEGEEIEVKKSIALKATNRKALKIAQSEDESEAKLDNNELMSMMVRKFSRFMKNRNQLTDRAGNGKGKKATRSNVVQCYECGHEGLIKLECPDLKLKQRASRRFPQDKNKKQKNSSSDDDNDHEEESNVYFMVGSTKDEYDSDEEFKNEPIEVKYDMLLDAFKKSMLRPGDYNTRLEFQMECISGFLRNNYHLTSKGPNLNGYQHKKSQLFWRLSNDVVAEKNPRMD</sequence>
<feature type="domain" description="Integrase catalytic" evidence="7">
    <location>
        <begin position="1067"/>
        <end position="1228"/>
    </location>
</feature>
<dbReference type="FunFam" id="3.30.70.270:FF:000020">
    <property type="entry name" value="Transposon Tf2-6 polyprotein-like Protein"/>
    <property type="match status" value="1"/>
</dbReference>
<accession>A0AAQ3MSJ1</accession>
<name>A0AAQ3MSJ1_VIGMU</name>
<dbReference type="PANTHER" id="PTHR37984">
    <property type="entry name" value="PROTEIN CBG26694"/>
    <property type="match status" value="1"/>
</dbReference>
<feature type="region of interest" description="Disordered" evidence="6">
    <location>
        <begin position="207"/>
        <end position="253"/>
    </location>
</feature>
<protein>
    <recommendedName>
        <fullName evidence="7">Integrase catalytic domain-containing protein</fullName>
    </recommendedName>
</protein>
<feature type="region of interest" description="Disordered" evidence="6">
    <location>
        <begin position="1405"/>
        <end position="1428"/>
    </location>
</feature>
<feature type="compositionally biased region" description="Basic and acidic residues" evidence="6">
    <location>
        <begin position="222"/>
        <end position="251"/>
    </location>
</feature>
<dbReference type="InterPro" id="IPR041577">
    <property type="entry name" value="RT_RNaseH_2"/>
</dbReference>
<evidence type="ECO:0000256" key="6">
    <source>
        <dbReference type="SAM" id="MobiDB-lite"/>
    </source>
</evidence>
<dbReference type="Gene3D" id="2.40.70.10">
    <property type="entry name" value="Acid Proteases"/>
    <property type="match status" value="1"/>
</dbReference>
<dbReference type="InterPro" id="IPR036397">
    <property type="entry name" value="RNaseH_sf"/>
</dbReference>
<organism evidence="8 9">
    <name type="scientific">Vigna mungo</name>
    <name type="common">Black gram</name>
    <name type="synonym">Phaseolus mungo</name>
    <dbReference type="NCBI Taxonomy" id="3915"/>
    <lineage>
        <taxon>Eukaryota</taxon>
        <taxon>Viridiplantae</taxon>
        <taxon>Streptophyta</taxon>
        <taxon>Embryophyta</taxon>
        <taxon>Tracheophyta</taxon>
        <taxon>Spermatophyta</taxon>
        <taxon>Magnoliopsida</taxon>
        <taxon>eudicotyledons</taxon>
        <taxon>Gunneridae</taxon>
        <taxon>Pentapetalae</taxon>
        <taxon>rosids</taxon>
        <taxon>fabids</taxon>
        <taxon>Fabales</taxon>
        <taxon>Fabaceae</taxon>
        <taxon>Papilionoideae</taxon>
        <taxon>50 kb inversion clade</taxon>
        <taxon>NPAAA clade</taxon>
        <taxon>indigoferoid/millettioid clade</taxon>
        <taxon>Phaseoleae</taxon>
        <taxon>Vigna</taxon>
    </lineage>
</organism>
<dbReference type="CDD" id="cd00303">
    <property type="entry name" value="retropepsin_like"/>
    <property type="match status" value="1"/>
</dbReference>
<keyword evidence="1" id="KW-0808">Transferase</keyword>
<keyword evidence="5" id="KW-0511">Multifunctional enzyme</keyword>
<keyword evidence="2" id="KW-0548">Nucleotidyltransferase</keyword>
<dbReference type="InterPro" id="IPR043128">
    <property type="entry name" value="Rev_trsase/Diguanyl_cyclase"/>
</dbReference>
<dbReference type="InterPro" id="IPR050951">
    <property type="entry name" value="Retrovirus_Pol_polyprotein"/>
</dbReference>
<proteinExistence type="predicted"/>
<evidence type="ECO:0000259" key="7">
    <source>
        <dbReference type="PROSITE" id="PS50994"/>
    </source>
</evidence>
<dbReference type="SUPFAM" id="SSF53098">
    <property type="entry name" value="Ribonuclease H-like"/>
    <property type="match status" value="1"/>
</dbReference>
<evidence type="ECO:0000256" key="5">
    <source>
        <dbReference type="ARBA" id="ARBA00023268"/>
    </source>
</evidence>
<reference evidence="8 9" key="1">
    <citation type="journal article" date="2023" name="Life. Sci Alliance">
        <title>Evolutionary insights into 3D genome organization and epigenetic landscape of Vigna mungo.</title>
        <authorList>
            <person name="Junaid A."/>
            <person name="Singh B."/>
            <person name="Bhatia S."/>
        </authorList>
    </citation>
    <scope>NUCLEOTIDE SEQUENCE [LARGE SCALE GENOMIC DNA]</scope>
    <source>
        <strain evidence="8">Urdbean</strain>
    </source>
</reference>
<dbReference type="GO" id="GO:0015074">
    <property type="term" value="P:DNA integration"/>
    <property type="evidence" value="ECO:0007669"/>
    <property type="project" value="InterPro"/>
</dbReference>
<dbReference type="PANTHER" id="PTHR37984:SF5">
    <property type="entry name" value="PROTEIN NYNRIN-LIKE"/>
    <property type="match status" value="1"/>
</dbReference>
<dbReference type="InterPro" id="IPR012337">
    <property type="entry name" value="RNaseH-like_sf"/>
</dbReference>
<dbReference type="PROSITE" id="PS50994">
    <property type="entry name" value="INTEGRASE"/>
    <property type="match status" value="1"/>
</dbReference>
<feature type="region of interest" description="Disordered" evidence="6">
    <location>
        <begin position="1473"/>
        <end position="1496"/>
    </location>
</feature>
<dbReference type="Gene3D" id="3.30.420.10">
    <property type="entry name" value="Ribonuclease H-like superfamily/Ribonuclease H"/>
    <property type="match status" value="1"/>
</dbReference>
<feature type="region of interest" description="Disordered" evidence="6">
    <location>
        <begin position="2167"/>
        <end position="2193"/>
    </location>
</feature>
<dbReference type="SUPFAM" id="SSF56672">
    <property type="entry name" value="DNA/RNA polymerases"/>
    <property type="match status" value="1"/>
</dbReference>
<keyword evidence="3" id="KW-0540">Nuclease</keyword>
<keyword evidence="9" id="KW-1185">Reference proteome</keyword>
<evidence type="ECO:0000256" key="2">
    <source>
        <dbReference type="ARBA" id="ARBA00022695"/>
    </source>
</evidence>
<evidence type="ECO:0000256" key="3">
    <source>
        <dbReference type="ARBA" id="ARBA00022722"/>
    </source>
</evidence>
<dbReference type="Proteomes" id="UP001374535">
    <property type="component" value="Chromosome 9"/>
</dbReference>
<dbReference type="InterPro" id="IPR043502">
    <property type="entry name" value="DNA/RNA_pol_sf"/>
</dbReference>
<dbReference type="EMBL" id="CP144692">
    <property type="protein sequence ID" value="WVY96365.1"/>
    <property type="molecule type" value="Genomic_DNA"/>
</dbReference>
<feature type="compositionally biased region" description="Basic residues" evidence="6">
    <location>
        <begin position="1409"/>
        <end position="1423"/>
    </location>
</feature>
<dbReference type="Pfam" id="PF17919">
    <property type="entry name" value="RT_RNaseH_2"/>
    <property type="match status" value="1"/>
</dbReference>
<gene>
    <name evidence="8" type="ORF">V8G54_028516</name>
</gene>
<dbReference type="CDD" id="cd01647">
    <property type="entry name" value="RT_LTR"/>
    <property type="match status" value="1"/>
</dbReference>
<dbReference type="InterPro" id="IPR001584">
    <property type="entry name" value="Integrase_cat-core"/>
</dbReference>
<dbReference type="InterPro" id="IPR041588">
    <property type="entry name" value="Integrase_H2C2"/>
</dbReference>
<dbReference type="Pfam" id="PF00665">
    <property type="entry name" value="rve"/>
    <property type="match status" value="1"/>
</dbReference>
<dbReference type="GO" id="GO:0016779">
    <property type="term" value="F:nucleotidyltransferase activity"/>
    <property type="evidence" value="ECO:0007669"/>
    <property type="project" value="UniProtKB-KW"/>
</dbReference>
<dbReference type="InterPro" id="IPR021109">
    <property type="entry name" value="Peptidase_aspartic_dom_sf"/>
</dbReference>
<evidence type="ECO:0000313" key="9">
    <source>
        <dbReference type="Proteomes" id="UP001374535"/>
    </source>
</evidence>
<dbReference type="GO" id="GO:0004519">
    <property type="term" value="F:endonuclease activity"/>
    <property type="evidence" value="ECO:0007669"/>
    <property type="project" value="UniProtKB-KW"/>
</dbReference>
<evidence type="ECO:0000256" key="1">
    <source>
        <dbReference type="ARBA" id="ARBA00022679"/>
    </source>
</evidence>
<evidence type="ECO:0000313" key="8">
    <source>
        <dbReference type="EMBL" id="WVY96365.1"/>
    </source>
</evidence>
<keyword evidence="4" id="KW-0378">Hydrolase</keyword>